<dbReference type="Gene3D" id="1.10.260.40">
    <property type="entry name" value="lambda repressor-like DNA-binding domains"/>
    <property type="match status" value="1"/>
</dbReference>
<accession>A0ABW8KQF4</accession>
<organism evidence="3 4">
    <name type="scientific">Bifidobacterium thermacidophilum</name>
    <dbReference type="NCBI Taxonomy" id="246618"/>
    <lineage>
        <taxon>Bacteria</taxon>
        <taxon>Bacillati</taxon>
        <taxon>Actinomycetota</taxon>
        <taxon>Actinomycetes</taxon>
        <taxon>Bifidobacteriales</taxon>
        <taxon>Bifidobacteriaceae</taxon>
        <taxon>Bifidobacterium</taxon>
    </lineage>
</organism>
<evidence type="ECO:0000313" key="4">
    <source>
        <dbReference type="Proteomes" id="UP001620273"/>
    </source>
</evidence>
<keyword evidence="4" id="KW-1185">Reference proteome</keyword>
<feature type="region of interest" description="Disordered" evidence="1">
    <location>
        <begin position="62"/>
        <end position="92"/>
    </location>
</feature>
<evidence type="ECO:0000313" key="3">
    <source>
        <dbReference type="EMBL" id="MFK3576786.1"/>
    </source>
</evidence>
<dbReference type="InterPro" id="IPR010982">
    <property type="entry name" value="Lambda_DNA-bd_dom_sf"/>
</dbReference>
<dbReference type="Proteomes" id="UP001620273">
    <property type="component" value="Unassembled WGS sequence"/>
</dbReference>
<dbReference type="InterPro" id="IPR001387">
    <property type="entry name" value="Cro/C1-type_HTH"/>
</dbReference>
<dbReference type="CDD" id="cd00093">
    <property type="entry name" value="HTH_XRE"/>
    <property type="match status" value="1"/>
</dbReference>
<sequence>MLAANGMNQATLSERLGLKRSTMSIKLAGRSSWSVPNLVETAYILNTTPQALMDDTFMTRMEKMRSSEQKPSELPVAESMIQDEQGKKKSEE</sequence>
<comment type="caution">
    <text evidence="3">The sequence shown here is derived from an EMBL/GenBank/DDBJ whole genome shotgun (WGS) entry which is preliminary data.</text>
</comment>
<feature type="compositionally biased region" description="Basic and acidic residues" evidence="1">
    <location>
        <begin position="62"/>
        <end position="71"/>
    </location>
</feature>
<dbReference type="SUPFAM" id="SSF47413">
    <property type="entry name" value="lambda repressor-like DNA-binding domains"/>
    <property type="match status" value="1"/>
</dbReference>
<evidence type="ECO:0000259" key="2">
    <source>
        <dbReference type="PROSITE" id="PS50943"/>
    </source>
</evidence>
<dbReference type="EMBL" id="JAOQBW010000006">
    <property type="protein sequence ID" value="MFK3576786.1"/>
    <property type="molecule type" value="Genomic_DNA"/>
</dbReference>
<dbReference type="RefSeq" id="WP_404441615.1">
    <property type="nucleotide sequence ID" value="NZ_JAOQBW010000006.1"/>
</dbReference>
<dbReference type="PROSITE" id="PS50943">
    <property type="entry name" value="HTH_CROC1"/>
    <property type="match status" value="1"/>
</dbReference>
<gene>
    <name evidence="3" type="ORF">OCH74_07985</name>
</gene>
<evidence type="ECO:0000256" key="1">
    <source>
        <dbReference type="SAM" id="MobiDB-lite"/>
    </source>
</evidence>
<proteinExistence type="predicted"/>
<dbReference type="Pfam" id="PF13443">
    <property type="entry name" value="HTH_26"/>
    <property type="match status" value="1"/>
</dbReference>
<reference evidence="3 4" key="1">
    <citation type="submission" date="2022-09" db="EMBL/GenBank/DDBJ databases">
        <title>Genome sequencing of four strains from tibetan pig.</title>
        <authorList>
            <person name="Feng J."/>
        </authorList>
    </citation>
    <scope>NUCLEOTIDE SEQUENCE [LARGE SCALE GENOMIC DNA]</scope>
    <source>
        <strain evidence="3 4">11-1-1</strain>
    </source>
</reference>
<feature type="domain" description="HTH cro/C1-type" evidence="2">
    <location>
        <begin position="4"/>
        <end position="52"/>
    </location>
</feature>
<protein>
    <submittedName>
        <fullName evidence="3">Helix-turn-helix transcriptional regulator</fullName>
    </submittedName>
</protein>
<name>A0ABW8KQF4_9BIFI</name>